<dbReference type="InParanoid" id="A0A1X7TWE5"/>
<name>A0A1X7TWE5_AMPQE</name>
<protein>
    <submittedName>
        <fullName evidence="1">Uncharacterized protein</fullName>
    </submittedName>
</protein>
<reference evidence="1" key="1">
    <citation type="submission" date="2017-05" db="UniProtKB">
        <authorList>
            <consortium name="EnsemblMetazoa"/>
        </authorList>
    </citation>
    <scope>IDENTIFICATION</scope>
</reference>
<proteinExistence type="predicted"/>
<dbReference type="EnsemblMetazoa" id="Aqu2.1.19551_001">
    <property type="protein sequence ID" value="Aqu2.1.19551_001"/>
    <property type="gene ID" value="Aqu2.1.19551"/>
</dbReference>
<accession>A0A1X7TWE5</accession>
<organism evidence="1">
    <name type="scientific">Amphimedon queenslandica</name>
    <name type="common">Sponge</name>
    <dbReference type="NCBI Taxonomy" id="400682"/>
    <lineage>
        <taxon>Eukaryota</taxon>
        <taxon>Metazoa</taxon>
        <taxon>Porifera</taxon>
        <taxon>Demospongiae</taxon>
        <taxon>Heteroscleromorpha</taxon>
        <taxon>Haplosclerida</taxon>
        <taxon>Niphatidae</taxon>
        <taxon>Amphimedon</taxon>
    </lineage>
</organism>
<sequence length="93" mass="9693">LLFSVDSSLFFNAVLAISPLPIPIPGVFVPIPGVFVPIPPASVSLISILILLMDNPTDPSPSSSLPPSSTSSMLRDMNIVTGVFISLKSISSD</sequence>
<evidence type="ECO:0000313" key="1">
    <source>
        <dbReference type="EnsemblMetazoa" id="Aqu2.1.19551_001"/>
    </source>
</evidence>
<dbReference type="AlphaFoldDB" id="A0A1X7TWE5"/>